<feature type="domain" description="Methyltransferase small" evidence="7">
    <location>
        <begin position="201"/>
        <end position="372"/>
    </location>
</feature>
<comment type="function">
    <text evidence="6">Specifically methylates the guanine in position 1835 (m2G1835) of 23S rRNA.</text>
</comment>
<reference evidence="10" key="1">
    <citation type="submission" date="2023-07" db="EMBL/GenBank/DDBJ databases">
        <title>Shewanella mangrovi sp. nov., an acetaldehyde- degrading bacterium isolated from mangrove sediment.</title>
        <authorList>
            <person name="Liu Y."/>
        </authorList>
    </citation>
    <scope>NUCLEOTIDE SEQUENCE [LARGE SCALE GENOMIC DNA]</scope>
    <source>
        <strain evidence="10">C32</strain>
    </source>
</reference>
<dbReference type="PANTHER" id="PTHR47816">
    <property type="entry name" value="RIBOSOMAL RNA SMALL SUBUNIT METHYLTRANSFERASE C"/>
    <property type="match status" value="1"/>
</dbReference>
<gene>
    <name evidence="6" type="primary">rlmG</name>
    <name evidence="9" type="ORF">L9G74_01495</name>
</gene>
<dbReference type="GO" id="GO:0032259">
    <property type="term" value="P:methylation"/>
    <property type="evidence" value="ECO:0007669"/>
    <property type="project" value="UniProtKB-KW"/>
</dbReference>
<sequence length="375" mass="40746">MTTQFQLDDLQLTLARYPATANANLQAWDAADEHLLKVIAAEPAANSVLLINDSFGALVCGLRQRQSAMQIHWVADAKTSHLGAQANLLANHLNSDAINWLTDAALTGVSADVTLLKLPKNLNYFAEQLKALSQCLPAGSRLLIGAKAKNINQALLVLIAQHFGPANASLTWKKTRVITAVADGKARPLAAPVRWQTDEQLTLIGMANVFAATKLDIGARFMLQHLPAGDFKQVVDLGCGNGVLGLTAAQRYSEADIHFVDDAYQAVASAQLGGQANNIASERLHFHWDDCLTSLPDSVTADLVLCNPPFHQGEAITDHIAWQMFVDAKKRLREGGMLQVVGNRHLGYHIKLKRLFGNCETVAGNQKFVILRAKR</sequence>
<dbReference type="Pfam" id="PF05175">
    <property type="entry name" value="MTS"/>
    <property type="match status" value="1"/>
</dbReference>
<dbReference type="GO" id="GO:0008168">
    <property type="term" value="F:methyltransferase activity"/>
    <property type="evidence" value="ECO:0007669"/>
    <property type="project" value="UniProtKB-KW"/>
</dbReference>
<dbReference type="CDD" id="cd02440">
    <property type="entry name" value="AdoMet_MTases"/>
    <property type="match status" value="1"/>
</dbReference>
<name>A0ABT2FFN7_9GAMM</name>
<keyword evidence="3 6" id="KW-0489">Methyltransferase</keyword>
<dbReference type="InterPro" id="IPR046977">
    <property type="entry name" value="RsmC/RlmG"/>
</dbReference>
<comment type="caution">
    <text evidence="9">The sequence shown here is derived from an EMBL/GenBank/DDBJ whole genome shotgun (WGS) entry which is preliminary data.</text>
</comment>
<dbReference type="PIRSF" id="PIRSF037565">
    <property type="entry name" value="RRNA_m2G_Mtase_RsmD_prd"/>
    <property type="match status" value="1"/>
</dbReference>
<accession>A0ABT2FFN7</accession>
<dbReference type="Gene3D" id="3.40.50.150">
    <property type="entry name" value="Vaccinia Virus protein VP39"/>
    <property type="match status" value="2"/>
</dbReference>
<feature type="domain" description="RlmG N-terminal" evidence="8">
    <location>
        <begin position="3"/>
        <end position="182"/>
    </location>
</feature>
<dbReference type="PANTHER" id="PTHR47816:SF5">
    <property type="entry name" value="RIBOSOMAL RNA LARGE SUBUNIT METHYLTRANSFERASE G"/>
    <property type="match status" value="1"/>
</dbReference>
<evidence type="ECO:0000256" key="1">
    <source>
        <dbReference type="ARBA" id="ARBA00022490"/>
    </source>
</evidence>
<evidence type="ECO:0000256" key="4">
    <source>
        <dbReference type="ARBA" id="ARBA00022679"/>
    </source>
</evidence>
<dbReference type="InterPro" id="IPR002052">
    <property type="entry name" value="DNA_methylase_N6_adenine_CS"/>
</dbReference>
<keyword evidence="2 6" id="KW-0698">rRNA processing</keyword>
<evidence type="ECO:0000313" key="9">
    <source>
        <dbReference type="EMBL" id="MCS4555102.1"/>
    </source>
</evidence>
<keyword evidence="4 6" id="KW-0808">Transferase</keyword>
<dbReference type="RefSeq" id="WP_238894504.1">
    <property type="nucleotide sequence ID" value="NZ_JAKOGG010000001.1"/>
</dbReference>
<dbReference type="Proteomes" id="UP001201549">
    <property type="component" value="Unassembled WGS sequence"/>
</dbReference>
<evidence type="ECO:0000313" key="10">
    <source>
        <dbReference type="Proteomes" id="UP001201549"/>
    </source>
</evidence>
<dbReference type="EMBL" id="JAKOGG010000001">
    <property type="protein sequence ID" value="MCS4555102.1"/>
    <property type="molecule type" value="Genomic_DNA"/>
</dbReference>
<evidence type="ECO:0000256" key="6">
    <source>
        <dbReference type="HAMAP-Rule" id="MF_01859"/>
    </source>
</evidence>
<comment type="catalytic activity">
    <reaction evidence="6">
        <text>guanosine(1835) in 23S rRNA + S-adenosyl-L-methionine = N(2)-methylguanosine(1835) in 23S rRNA + S-adenosyl-L-homocysteine + H(+)</text>
        <dbReference type="Rhea" id="RHEA:42744"/>
        <dbReference type="Rhea" id="RHEA-COMP:10217"/>
        <dbReference type="Rhea" id="RHEA-COMP:10218"/>
        <dbReference type="ChEBI" id="CHEBI:15378"/>
        <dbReference type="ChEBI" id="CHEBI:57856"/>
        <dbReference type="ChEBI" id="CHEBI:59789"/>
        <dbReference type="ChEBI" id="CHEBI:74269"/>
        <dbReference type="ChEBI" id="CHEBI:74481"/>
        <dbReference type="EC" id="2.1.1.174"/>
    </reaction>
</comment>
<protein>
    <recommendedName>
        <fullName evidence="6">Ribosomal RNA large subunit methyltransferase G</fullName>
        <ecNumber evidence="6">2.1.1.174</ecNumber>
    </recommendedName>
    <alternativeName>
        <fullName evidence="6">23S rRNA m2G1835 methyltransferase</fullName>
    </alternativeName>
    <alternativeName>
        <fullName evidence="6">rRNA (guanine-N(2)-)-methyltransferase RlmG</fullName>
    </alternativeName>
</protein>
<keyword evidence="10" id="KW-1185">Reference proteome</keyword>
<comment type="similarity">
    <text evidence="6">Belongs to the methyltransferase superfamily. RlmG family.</text>
</comment>
<dbReference type="InterPro" id="IPR017237">
    <property type="entry name" value="RLMG"/>
</dbReference>
<dbReference type="HAMAP" id="MF_01859">
    <property type="entry name" value="23SrRNA_methyltr_G"/>
    <property type="match status" value="1"/>
</dbReference>
<keyword evidence="5 6" id="KW-0949">S-adenosyl-L-methionine</keyword>
<dbReference type="InterPro" id="IPR029063">
    <property type="entry name" value="SAM-dependent_MTases_sf"/>
</dbReference>
<dbReference type="Pfam" id="PF26049">
    <property type="entry name" value="RLMG_N"/>
    <property type="match status" value="1"/>
</dbReference>
<evidence type="ECO:0000259" key="7">
    <source>
        <dbReference type="Pfam" id="PF05175"/>
    </source>
</evidence>
<dbReference type="PROSITE" id="PS00092">
    <property type="entry name" value="N6_MTASE"/>
    <property type="match status" value="1"/>
</dbReference>
<dbReference type="EC" id="2.1.1.174" evidence="6"/>
<organism evidence="9 10">
    <name type="scientific">Shewanella electrica</name>
    <dbReference type="NCBI Taxonomy" id="515560"/>
    <lineage>
        <taxon>Bacteria</taxon>
        <taxon>Pseudomonadati</taxon>
        <taxon>Pseudomonadota</taxon>
        <taxon>Gammaproteobacteria</taxon>
        <taxon>Alteromonadales</taxon>
        <taxon>Shewanellaceae</taxon>
        <taxon>Shewanella</taxon>
    </lineage>
</organism>
<dbReference type="InterPro" id="IPR007848">
    <property type="entry name" value="Small_mtfrase_dom"/>
</dbReference>
<dbReference type="SUPFAM" id="SSF53335">
    <property type="entry name" value="S-adenosyl-L-methionine-dependent methyltransferases"/>
    <property type="match status" value="1"/>
</dbReference>
<comment type="subcellular location">
    <subcellularLocation>
        <location evidence="6">Cytoplasm</location>
    </subcellularLocation>
</comment>
<evidence type="ECO:0000256" key="3">
    <source>
        <dbReference type="ARBA" id="ARBA00022603"/>
    </source>
</evidence>
<dbReference type="InterPro" id="IPR058679">
    <property type="entry name" value="RlmG_N"/>
</dbReference>
<evidence type="ECO:0000256" key="2">
    <source>
        <dbReference type="ARBA" id="ARBA00022552"/>
    </source>
</evidence>
<proteinExistence type="inferred from homology"/>
<evidence type="ECO:0000256" key="5">
    <source>
        <dbReference type="ARBA" id="ARBA00022691"/>
    </source>
</evidence>
<evidence type="ECO:0000259" key="8">
    <source>
        <dbReference type="Pfam" id="PF26049"/>
    </source>
</evidence>
<keyword evidence="1 6" id="KW-0963">Cytoplasm</keyword>